<accession>A0A0M8P2A6</accession>
<evidence type="ECO:0000313" key="1">
    <source>
        <dbReference type="EMBL" id="KOS39191.1"/>
    </source>
</evidence>
<dbReference type="AlphaFoldDB" id="A0A0M8P2A6"/>
<organism evidence="1 2">
    <name type="scientific">Penicillium nordicum</name>
    <dbReference type="NCBI Taxonomy" id="229535"/>
    <lineage>
        <taxon>Eukaryota</taxon>
        <taxon>Fungi</taxon>
        <taxon>Dikarya</taxon>
        <taxon>Ascomycota</taxon>
        <taxon>Pezizomycotina</taxon>
        <taxon>Eurotiomycetes</taxon>
        <taxon>Eurotiomycetidae</taxon>
        <taxon>Eurotiales</taxon>
        <taxon>Aspergillaceae</taxon>
        <taxon>Penicillium</taxon>
    </lineage>
</organism>
<keyword evidence="2" id="KW-1185">Reference proteome</keyword>
<sequence length="86" mass="10162">MPVLDRKREYRARVIEAFPRTRNTFVFELKSRISLPVGLLDMLWSDTPYVGESRSKWISKTMECAFCPNHPICNTHENHRQPRATK</sequence>
<dbReference type="Proteomes" id="UP000037696">
    <property type="component" value="Unassembled WGS sequence"/>
</dbReference>
<dbReference type="EMBL" id="LHQQ01000215">
    <property type="protein sequence ID" value="KOS39191.1"/>
    <property type="molecule type" value="Genomic_DNA"/>
</dbReference>
<evidence type="ECO:0000313" key="2">
    <source>
        <dbReference type="Proteomes" id="UP000037696"/>
    </source>
</evidence>
<gene>
    <name evidence="1" type="ORF">ACN38_g9992</name>
</gene>
<comment type="caution">
    <text evidence="1">The sequence shown here is derived from an EMBL/GenBank/DDBJ whole genome shotgun (WGS) entry which is preliminary data.</text>
</comment>
<reference evidence="1 2" key="1">
    <citation type="submission" date="2015-08" db="EMBL/GenBank/DDBJ databases">
        <title>Genome sequencing of Penicillium nordicum.</title>
        <authorList>
            <person name="Nguyen H.D."/>
            <person name="Seifert K.A."/>
        </authorList>
    </citation>
    <scope>NUCLEOTIDE SEQUENCE [LARGE SCALE GENOMIC DNA]</scope>
    <source>
        <strain evidence="1 2">DAOMC 185683</strain>
    </source>
</reference>
<protein>
    <submittedName>
        <fullName evidence="1">Uncharacterized protein</fullName>
    </submittedName>
</protein>
<name>A0A0M8P2A6_9EURO</name>
<proteinExistence type="predicted"/>